<organism evidence="1 2">
    <name type="scientific">Nocardia vinacea</name>
    <dbReference type="NCBI Taxonomy" id="96468"/>
    <lineage>
        <taxon>Bacteria</taxon>
        <taxon>Bacillati</taxon>
        <taxon>Actinomycetota</taxon>
        <taxon>Actinomycetes</taxon>
        <taxon>Mycobacteriales</taxon>
        <taxon>Nocardiaceae</taxon>
        <taxon>Nocardia</taxon>
    </lineage>
</organism>
<evidence type="ECO:0000313" key="2">
    <source>
        <dbReference type="Proteomes" id="UP001432062"/>
    </source>
</evidence>
<name>A0ABZ1YW69_9NOCA</name>
<proteinExistence type="predicted"/>
<sequence length="156" mass="16124">MLLPAALATAVSLVLVLTPSDGRSGPSATPSASTVPVVEALGARTPATTTTSVPPTTVAAVVSASAAVVYAYFDAINRRDYPQAWALGGHNLDSSYDDFVAGLTTTDHDAVTITSEEGDTIHIRLSARQSDGTHRTFAGYYVVRDGAIVSASIRMA</sequence>
<dbReference type="EMBL" id="CP109441">
    <property type="protein sequence ID" value="WUV47298.1"/>
    <property type="molecule type" value="Genomic_DNA"/>
</dbReference>
<reference evidence="1" key="1">
    <citation type="submission" date="2022-10" db="EMBL/GenBank/DDBJ databases">
        <title>The complete genomes of actinobacterial strains from the NBC collection.</title>
        <authorList>
            <person name="Joergensen T.S."/>
            <person name="Alvarez Arevalo M."/>
            <person name="Sterndorff E.B."/>
            <person name="Faurdal D."/>
            <person name="Vuksanovic O."/>
            <person name="Mourched A.-S."/>
            <person name="Charusanti P."/>
            <person name="Shaw S."/>
            <person name="Blin K."/>
            <person name="Weber T."/>
        </authorList>
    </citation>
    <scope>NUCLEOTIDE SEQUENCE</scope>
    <source>
        <strain evidence="1">NBC_01482</strain>
    </source>
</reference>
<gene>
    <name evidence="1" type="ORF">OG563_03370</name>
</gene>
<protein>
    <recommendedName>
        <fullName evidence="3">SnoaL-like domain-containing protein</fullName>
    </recommendedName>
</protein>
<accession>A0ABZ1YW69</accession>
<evidence type="ECO:0000313" key="1">
    <source>
        <dbReference type="EMBL" id="WUV47298.1"/>
    </source>
</evidence>
<dbReference type="RefSeq" id="WP_329411356.1">
    <property type="nucleotide sequence ID" value="NZ_CP109441.1"/>
</dbReference>
<evidence type="ECO:0008006" key="3">
    <source>
        <dbReference type="Google" id="ProtNLM"/>
    </source>
</evidence>
<dbReference type="Proteomes" id="UP001432062">
    <property type="component" value="Chromosome"/>
</dbReference>
<keyword evidence="2" id="KW-1185">Reference proteome</keyword>